<feature type="region of interest" description="Disordered" evidence="1">
    <location>
        <begin position="224"/>
        <end position="282"/>
    </location>
</feature>
<sequence>MPRKLPWQVAASSTAARPKRSAGTPTAKRQKVQRTNSYSDEEGTKAVSKKSISHDLDHPPSSSPAPDPPLESFMDDGADKDDQYRMVEDEFLSVAQQFTVHLHAAEYKRQQKAVKNQNAETINSISRPVTGKMPDQTKRKLEANSIAKRQRAMIEGFAGTKQSGTNSDDSDIEELPYVGTTLHGLMDSPRKKAASLARLGSTATTRAAAGFKKPAVQTNADQYTSLMDSPEPKHVTRQVQVKVPTESTDDDDDLDAPIPAPKLLAISKRAPSSSNSHFVPLKSTPIKHEPLASFSDAPKMEPVIKVEPSFPSRSTFSAVSIQPVEAAPKLSRLERIRLARAKKEKEQQIKKEEDYNTIPTF</sequence>
<comment type="caution">
    <text evidence="2">The sequence shown here is derived from an EMBL/GenBank/DDBJ whole genome shotgun (WGS) entry which is preliminary data.</text>
</comment>
<protein>
    <submittedName>
        <fullName evidence="2">Uncharacterized protein</fullName>
    </submittedName>
</protein>
<keyword evidence="3" id="KW-1185">Reference proteome</keyword>
<evidence type="ECO:0000313" key="3">
    <source>
        <dbReference type="Proteomes" id="UP001595075"/>
    </source>
</evidence>
<evidence type="ECO:0000313" key="2">
    <source>
        <dbReference type="EMBL" id="KAL2070795.1"/>
    </source>
</evidence>
<feature type="region of interest" description="Disordered" evidence="1">
    <location>
        <begin position="1"/>
        <end position="84"/>
    </location>
</feature>
<name>A0ABR4CLX6_9HELO</name>
<evidence type="ECO:0000256" key="1">
    <source>
        <dbReference type="SAM" id="MobiDB-lite"/>
    </source>
</evidence>
<dbReference type="EMBL" id="JAZHXI010000006">
    <property type="protein sequence ID" value="KAL2070795.1"/>
    <property type="molecule type" value="Genomic_DNA"/>
</dbReference>
<accession>A0ABR4CLX6</accession>
<feature type="compositionally biased region" description="Basic and acidic residues" evidence="1">
    <location>
        <begin position="341"/>
        <end position="354"/>
    </location>
</feature>
<feature type="compositionally biased region" description="Polar residues" evidence="1">
    <location>
        <begin position="113"/>
        <end position="127"/>
    </location>
</feature>
<feature type="region of interest" description="Disordered" evidence="1">
    <location>
        <begin position="111"/>
        <end position="138"/>
    </location>
</feature>
<feature type="region of interest" description="Disordered" evidence="1">
    <location>
        <begin position="341"/>
        <end position="361"/>
    </location>
</feature>
<gene>
    <name evidence="2" type="ORF">VTL71DRAFT_13821</name>
</gene>
<organism evidence="2 3">
    <name type="scientific">Oculimacula yallundae</name>
    <dbReference type="NCBI Taxonomy" id="86028"/>
    <lineage>
        <taxon>Eukaryota</taxon>
        <taxon>Fungi</taxon>
        <taxon>Dikarya</taxon>
        <taxon>Ascomycota</taxon>
        <taxon>Pezizomycotina</taxon>
        <taxon>Leotiomycetes</taxon>
        <taxon>Helotiales</taxon>
        <taxon>Ploettnerulaceae</taxon>
        <taxon>Oculimacula</taxon>
    </lineage>
</organism>
<proteinExistence type="predicted"/>
<dbReference type="Proteomes" id="UP001595075">
    <property type="component" value="Unassembled WGS sequence"/>
</dbReference>
<reference evidence="2 3" key="1">
    <citation type="journal article" date="2024" name="Commun. Biol.">
        <title>Comparative genomic analysis of thermophilic fungi reveals convergent evolutionary adaptations and gene losses.</title>
        <authorList>
            <person name="Steindorff A.S."/>
            <person name="Aguilar-Pontes M.V."/>
            <person name="Robinson A.J."/>
            <person name="Andreopoulos B."/>
            <person name="LaButti K."/>
            <person name="Kuo A."/>
            <person name="Mondo S."/>
            <person name="Riley R."/>
            <person name="Otillar R."/>
            <person name="Haridas S."/>
            <person name="Lipzen A."/>
            <person name="Grimwood J."/>
            <person name="Schmutz J."/>
            <person name="Clum A."/>
            <person name="Reid I.D."/>
            <person name="Moisan M.C."/>
            <person name="Butler G."/>
            <person name="Nguyen T.T.M."/>
            <person name="Dewar K."/>
            <person name="Conant G."/>
            <person name="Drula E."/>
            <person name="Henrissat B."/>
            <person name="Hansel C."/>
            <person name="Singer S."/>
            <person name="Hutchinson M.I."/>
            <person name="de Vries R.P."/>
            <person name="Natvig D.O."/>
            <person name="Powell A.J."/>
            <person name="Tsang A."/>
            <person name="Grigoriev I.V."/>
        </authorList>
    </citation>
    <scope>NUCLEOTIDE SEQUENCE [LARGE SCALE GENOMIC DNA]</scope>
    <source>
        <strain evidence="2 3">CBS 494.80</strain>
    </source>
</reference>